<proteinExistence type="predicted"/>
<accession>A0A4V3XC66</accession>
<evidence type="ECO:0000313" key="3">
    <source>
        <dbReference type="Proteomes" id="UP000310158"/>
    </source>
</evidence>
<protein>
    <submittedName>
        <fullName evidence="2">Uncharacterized protein</fullName>
    </submittedName>
</protein>
<dbReference type="AlphaFoldDB" id="A0A4V3XC66"/>
<evidence type="ECO:0000313" key="2">
    <source>
        <dbReference type="EMBL" id="THH04633.1"/>
    </source>
</evidence>
<reference evidence="2 3" key="1">
    <citation type="submission" date="2019-02" db="EMBL/GenBank/DDBJ databases">
        <title>Genome sequencing of the rare red list fungi Bondarzewia mesenterica.</title>
        <authorList>
            <person name="Buettner E."/>
            <person name="Kellner H."/>
        </authorList>
    </citation>
    <scope>NUCLEOTIDE SEQUENCE [LARGE SCALE GENOMIC DNA]</scope>
    <source>
        <strain evidence="2 3">DSM 108281</strain>
    </source>
</reference>
<comment type="caution">
    <text evidence="2">The sequence shown here is derived from an EMBL/GenBank/DDBJ whole genome shotgun (WGS) entry which is preliminary data.</text>
</comment>
<evidence type="ECO:0000256" key="1">
    <source>
        <dbReference type="SAM" id="MobiDB-lite"/>
    </source>
</evidence>
<feature type="region of interest" description="Disordered" evidence="1">
    <location>
        <begin position="86"/>
        <end position="127"/>
    </location>
</feature>
<keyword evidence="3" id="KW-1185">Reference proteome</keyword>
<dbReference type="EMBL" id="SGPL01001126">
    <property type="protein sequence ID" value="THH04633.1"/>
    <property type="molecule type" value="Genomic_DNA"/>
</dbReference>
<sequence length="288" mass="31718">MTAHPPYQQCRTALHPKVGEKGLLKGNPALTFFVPPNSAIEETSGEASILPILTFRRTPVSTYYAYNVTSDSEVFMKHVLSDESEHEYSEHLEHGHHEQSASPCHEKSHKPNFPRTPPNYEPCNGSRKLEMPRGPPYRESTGRCHSAHTFYNRITPFDCSTIQKLQPRTVALHLITNMLKPVMSTHFSSSLTLSSTGSETISDSDRERERCANVMTATPAPHSSPVSSPSTHPTSLLFESNSSGLISDDCASLTKPTSYAVSNHEPSHLLAAHRASMKAHPAHVPLSS</sequence>
<feature type="region of interest" description="Disordered" evidence="1">
    <location>
        <begin position="216"/>
        <end position="235"/>
    </location>
</feature>
<feature type="compositionally biased region" description="Low complexity" evidence="1">
    <location>
        <begin position="188"/>
        <end position="201"/>
    </location>
</feature>
<feature type="region of interest" description="Disordered" evidence="1">
    <location>
        <begin position="188"/>
        <end position="207"/>
    </location>
</feature>
<gene>
    <name evidence="2" type="ORF">EW146_g10130</name>
</gene>
<organism evidence="2 3">
    <name type="scientific">Bondarzewia mesenterica</name>
    <dbReference type="NCBI Taxonomy" id="1095465"/>
    <lineage>
        <taxon>Eukaryota</taxon>
        <taxon>Fungi</taxon>
        <taxon>Dikarya</taxon>
        <taxon>Basidiomycota</taxon>
        <taxon>Agaricomycotina</taxon>
        <taxon>Agaricomycetes</taxon>
        <taxon>Russulales</taxon>
        <taxon>Bondarzewiaceae</taxon>
        <taxon>Bondarzewia</taxon>
    </lineage>
</organism>
<feature type="compositionally biased region" description="Basic and acidic residues" evidence="1">
    <location>
        <begin position="86"/>
        <end position="99"/>
    </location>
</feature>
<name>A0A4V3XC66_9AGAM</name>
<dbReference type="Proteomes" id="UP000310158">
    <property type="component" value="Unassembled WGS sequence"/>
</dbReference>